<name>A0A2I0JT35_PUNGR</name>
<protein>
    <submittedName>
        <fullName evidence="2">Uncharacterized protein</fullName>
    </submittedName>
</protein>
<reference evidence="2 3" key="1">
    <citation type="submission" date="2017-11" db="EMBL/GenBank/DDBJ databases">
        <title>De-novo sequencing of pomegranate (Punica granatum L.) genome.</title>
        <authorList>
            <person name="Akparov Z."/>
            <person name="Amiraslanov A."/>
            <person name="Hajiyeva S."/>
            <person name="Abbasov M."/>
            <person name="Kaur K."/>
            <person name="Hamwieh A."/>
            <person name="Solovyev V."/>
            <person name="Salamov A."/>
            <person name="Braich B."/>
            <person name="Kosarev P."/>
            <person name="Mahmoud A."/>
            <person name="Hajiyev E."/>
            <person name="Babayeva S."/>
            <person name="Izzatullayeva V."/>
            <person name="Mammadov A."/>
            <person name="Mammadov A."/>
            <person name="Sharifova S."/>
            <person name="Ojaghi J."/>
            <person name="Eynullazada K."/>
            <person name="Bayramov B."/>
            <person name="Abdulazimova A."/>
            <person name="Shahmuradov I."/>
        </authorList>
    </citation>
    <scope>NUCLEOTIDE SEQUENCE [LARGE SCALE GENOMIC DNA]</scope>
    <source>
        <strain evidence="3">cv. AG2017</strain>
        <tissue evidence="2">Leaf</tissue>
    </source>
</reference>
<keyword evidence="3" id="KW-1185">Reference proteome</keyword>
<accession>A0A2I0JT35</accession>
<comment type="caution">
    <text evidence="2">The sequence shown here is derived from an EMBL/GenBank/DDBJ whole genome shotgun (WGS) entry which is preliminary data.</text>
</comment>
<dbReference type="EMBL" id="PGOL01001269">
    <property type="protein sequence ID" value="PKI59479.1"/>
    <property type="molecule type" value="Genomic_DNA"/>
</dbReference>
<evidence type="ECO:0000313" key="2">
    <source>
        <dbReference type="EMBL" id="PKI59479.1"/>
    </source>
</evidence>
<feature type="region of interest" description="Disordered" evidence="1">
    <location>
        <begin position="62"/>
        <end position="97"/>
    </location>
</feature>
<sequence length="130" mass="14604">MTELGIKHEMIVVYVEADRKDYDYDDDDDSHVVNGVVAKDDSVTVDGSVVMDGCVAVDGGIAVDNENEDNTDYCPPKDEESDSYSSAGDEYNGDKDNEKFLDDHILRITERNKKRKTQLEQDRAISYQGE</sequence>
<evidence type="ECO:0000256" key="1">
    <source>
        <dbReference type="SAM" id="MobiDB-lite"/>
    </source>
</evidence>
<organism evidence="2 3">
    <name type="scientific">Punica granatum</name>
    <name type="common">Pomegranate</name>
    <dbReference type="NCBI Taxonomy" id="22663"/>
    <lineage>
        <taxon>Eukaryota</taxon>
        <taxon>Viridiplantae</taxon>
        <taxon>Streptophyta</taxon>
        <taxon>Embryophyta</taxon>
        <taxon>Tracheophyta</taxon>
        <taxon>Spermatophyta</taxon>
        <taxon>Magnoliopsida</taxon>
        <taxon>eudicotyledons</taxon>
        <taxon>Gunneridae</taxon>
        <taxon>Pentapetalae</taxon>
        <taxon>rosids</taxon>
        <taxon>malvids</taxon>
        <taxon>Myrtales</taxon>
        <taxon>Lythraceae</taxon>
        <taxon>Punica</taxon>
    </lineage>
</organism>
<dbReference type="Proteomes" id="UP000233551">
    <property type="component" value="Unassembled WGS sequence"/>
</dbReference>
<evidence type="ECO:0000313" key="3">
    <source>
        <dbReference type="Proteomes" id="UP000233551"/>
    </source>
</evidence>
<proteinExistence type="predicted"/>
<dbReference type="AlphaFoldDB" id="A0A2I0JT35"/>
<gene>
    <name evidence="2" type="ORF">CRG98_020110</name>
</gene>